<evidence type="ECO:0000259" key="2">
    <source>
        <dbReference type="Pfam" id="PF18646"/>
    </source>
</evidence>
<evidence type="ECO:0000313" key="3">
    <source>
        <dbReference type="EMBL" id="WIM87338.1"/>
    </source>
</evidence>
<dbReference type="RefSeq" id="WP_285187029.1">
    <property type="nucleotide sequence ID" value="NZ_CP126981.1"/>
</dbReference>
<reference evidence="3 4" key="1">
    <citation type="journal article" date="2023" name="Microbiol. Resour. Announc.">
        <title>Complete Genome Sequence of Mycobacterium wuenschmanii, a novel Nontuberculous Mycobacterium Isolated from a captive population of Amazon Milk Frogs.</title>
        <authorList>
            <person name="Hicks J."/>
            <person name="Zeineldin M."/>
            <person name="Ward H."/>
            <person name="Wuenschmann A."/>
            <person name="Camp P."/>
            <person name="Farrell D."/>
            <person name="Lehman K."/>
            <person name="Thacker T."/>
            <person name="Cuthbert E."/>
        </authorList>
    </citation>
    <scope>NUCLEOTIDE SEQUENCE [LARGE SCALE GENOMIC DNA]</scope>
    <source>
        <strain evidence="3 4">Wuenschmanii</strain>
    </source>
</reference>
<proteinExistence type="predicted"/>
<dbReference type="InterPro" id="IPR040833">
    <property type="entry name" value="DUF5631"/>
</dbReference>
<sequence length="217" mass="23639">MAGAASADATSRNRLQRIVDAVARQEPRLAWAVGDCPDDTTRLVTDLADGWIPPGIDIPSSVTLLEPGRRRGDLESLLGEVEMAVTHTPDRYVPEADESIPTSPRPRTAPEIEELGWELSSATHWRDGLPRLAHTLAKAASSGTGVDPSEVELLQQQMHDVGERVLDAYPDDVNPKYVGNWQLLAAIEALIRGDKGGANYHLAWFRACMTTAALTQR</sequence>
<keyword evidence="4" id="KW-1185">Reference proteome</keyword>
<dbReference type="Pfam" id="PF18645">
    <property type="entry name" value="DUF5631"/>
    <property type="match status" value="1"/>
</dbReference>
<feature type="domain" description="DUF5632" evidence="2">
    <location>
        <begin position="10"/>
        <end position="89"/>
    </location>
</feature>
<protein>
    <submittedName>
        <fullName evidence="3">DUF5631 domain-containing protein</fullName>
    </submittedName>
</protein>
<accession>A0ABY8VYW0</accession>
<gene>
    <name evidence="3" type="ORF">PT015_21220</name>
</gene>
<organism evidence="3 4">
    <name type="scientific">Candidatus Mycobacterium wuenschmannii</name>
    <dbReference type="NCBI Taxonomy" id="3027808"/>
    <lineage>
        <taxon>Bacteria</taxon>
        <taxon>Bacillati</taxon>
        <taxon>Actinomycetota</taxon>
        <taxon>Actinomycetes</taxon>
        <taxon>Mycobacteriales</taxon>
        <taxon>Mycobacteriaceae</taxon>
        <taxon>Mycobacterium</taxon>
    </lineage>
</organism>
<dbReference type="InterPro" id="IPR040604">
    <property type="entry name" value="DUF5632"/>
</dbReference>
<evidence type="ECO:0000259" key="1">
    <source>
        <dbReference type="Pfam" id="PF18645"/>
    </source>
</evidence>
<dbReference type="EMBL" id="CP126981">
    <property type="protein sequence ID" value="WIM87338.1"/>
    <property type="molecule type" value="Genomic_DNA"/>
</dbReference>
<evidence type="ECO:0000313" key="4">
    <source>
        <dbReference type="Proteomes" id="UP001236585"/>
    </source>
</evidence>
<dbReference type="Proteomes" id="UP001236585">
    <property type="component" value="Chromosome"/>
</dbReference>
<name>A0ABY8VYW0_9MYCO</name>
<feature type="domain" description="DUF5631" evidence="1">
    <location>
        <begin position="112"/>
        <end position="208"/>
    </location>
</feature>
<dbReference type="Pfam" id="PF18646">
    <property type="entry name" value="DUF5632"/>
    <property type="match status" value="1"/>
</dbReference>